<gene>
    <name evidence="2" type="ORF">UC8_21730</name>
</gene>
<dbReference type="PROSITE" id="PS50126">
    <property type="entry name" value="S1"/>
    <property type="match status" value="1"/>
</dbReference>
<feature type="domain" description="S1 motif" evidence="1">
    <location>
        <begin position="116"/>
        <end position="189"/>
    </location>
</feature>
<dbReference type="EMBL" id="CP042914">
    <property type="protein sequence ID" value="QEG40167.1"/>
    <property type="molecule type" value="Genomic_DNA"/>
</dbReference>
<dbReference type="RefSeq" id="WP_148080218.1">
    <property type="nucleotide sequence ID" value="NZ_CP042914.1"/>
</dbReference>
<proteinExistence type="predicted"/>
<dbReference type="Proteomes" id="UP000325286">
    <property type="component" value="Chromosome"/>
</dbReference>
<name>A0A5B9QM40_9BACT</name>
<dbReference type="SUPFAM" id="SSF50249">
    <property type="entry name" value="Nucleic acid-binding proteins"/>
    <property type="match status" value="1"/>
</dbReference>
<keyword evidence="3" id="KW-1185">Reference proteome</keyword>
<protein>
    <recommendedName>
        <fullName evidence="1">S1 motif domain-containing protein</fullName>
    </recommendedName>
</protein>
<accession>A0A5B9QM40</accession>
<dbReference type="InterPro" id="IPR012340">
    <property type="entry name" value="NA-bd_OB-fold"/>
</dbReference>
<evidence type="ECO:0000313" key="2">
    <source>
        <dbReference type="EMBL" id="QEG40167.1"/>
    </source>
</evidence>
<reference evidence="2 3" key="1">
    <citation type="submission" date="2019-08" db="EMBL/GenBank/DDBJ databases">
        <title>Deep-cultivation of Planctomycetes and their phenomic and genomic characterization uncovers novel biology.</title>
        <authorList>
            <person name="Wiegand S."/>
            <person name="Jogler M."/>
            <person name="Boedeker C."/>
            <person name="Pinto D."/>
            <person name="Vollmers J."/>
            <person name="Rivas-Marin E."/>
            <person name="Kohn T."/>
            <person name="Peeters S.H."/>
            <person name="Heuer A."/>
            <person name="Rast P."/>
            <person name="Oberbeckmann S."/>
            <person name="Bunk B."/>
            <person name="Jeske O."/>
            <person name="Meyerdierks A."/>
            <person name="Storesund J.E."/>
            <person name="Kallscheuer N."/>
            <person name="Luecker S."/>
            <person name="Lage O.M."/>
            <person name="Pohl T."/>
            <person name="Merkel B.J."/>
            <person name="Hornburger P."/>
            <person name="Mueller R.-W."/>
            <person name="Bruemmer F."/>
            <person name="Labrenz M."/>
            <person name="Spormann A.M."/>
            <person name="Op den Camp H."/>
            <person name="Overmann J."/>
            <person name="Amann R."/>
            <person name="Jetten M.S.M."/>
            <person name="Mascher T."/>
            <person name="Medema M.H."/>
            <person name="Devos D.P."/>
            <person name="Kaster A.-K."/>
            <person name="Ovreas L."/>
            <person name="Rohde M."/>
            <person name="Galperin M.Y."/>
            <person name="Jogler C."/>
        </authorList>
    </citation>
    <scope>NUCLEOTIDE SEQUENCE [LARGE SCALE GENOMIC DNA]</scope>
    <source>
        <strain evidence="2 3">UC8</strain>
    </source>
</reference>
<dbReference type="AlphaFoldDB" id="A0A5B9QM40"/>
<evidence type="ECO:0000259" key="1">
    <source>
        <dbReference type="PROSITE" id="PS50126"/>
    </source>
</evidence>
<dbReference type="GO" id="GO:0003676">
    <property type="term" value="F:nucleic acid binding"/>
    <property type="evidence" value="ECO:0007669"/>
    <property type="project" value="InterPro"/>
</dbReference>
<dbReference type="InterPro" id="IPR003029">
    <property type="entry name" value="S1_domain"/>
</dbReference>
<dbReference type="Gene3D" id="2.40.50.140">
    <property type="entry name" value="Nucleic acid-binding proteins"/>
    <property type="match status" value="1"/>
</dbReference>
<evidence type="ECO:0000313" key="3">
    <source>
        <dbReference type="Proteomes" id="UP000325286"/>
    </source>
</evidence>
<dbReference type="KEGG" id="rul:UC8_21730"/>
<sequence length="207" mass="22990">MNAYEVLRDVHHIGSPLVGRVTGCTEIEIYHGFPGGHVTLATTSNFPAILPYQYLSDDHSQFNSNLIPKLGAEIETVVFNFVDETLYLSARPRDLKSSTIHEWRDFYAYVSTLSIGSEITGVVEKAMPFGLFVNFGSPYIGLIDIGHTSFNGGRALPFDNDTWPTTGDSIRCTIGYIRFHNRQIGLGWIPDGGAEPNDATERRSRAF</sequence>
<organism evidence="2 3">
    <name type="scientific">Roseimaritima ulvae</name>
    <dbReference type="NCBI Taxonomy" id="980254"/>
    <lineage>
        <taxon>Bacteria</taxon>
        <taxon>Pseudomonadati</taxon>
        <taxon>Planctomycetota</taxon>
        <taxon>Planctomycetia</taxon>
        <taxon>Pirellulales</taxon>
        <taxon>Pirellulaceae</taxon>
        <taxon>Roseimaritima</taxon>
    </lineage>
</organism>
<dbReference type="OrthoDB" id="1550887at2"/>